<sequence length="263" mass="27318">MNKSLSAGLCLLLLFPLGAMADGPFDGTWKIDMSKLQMPKKPDVLVLKDGTYACKTCVPPVSIKADGEDHAVTGHPYLDTMAVAVVDAHTVRETDKKGGKVVATTTTTVAADGKSAHFEFSDSSNSQGAPVTGSGELKQVAAGPAGSHAISGSWVTANIASLSDNGTEITFKQEGGALTMTTPTGQSYTAKLDGTEAPYKGDPGISSVTVKQTGKASMVETDKRDGKVVGVVTSVISADGKSMNVVFDDKLRNRTMSFVAIKQ</sequence>
<feature type="signal peptide" evidence="1">
    <location>
        <begin position="1"/>
        <end position="21"/>
    </location>
</feature>
<feature type="chain" id="PRO_5028813919" evidence="1">
    <location>
        <begin position="22"/>
        <end position="263"/>
    </location>
</feature>
<dbReference type="RefSeq" id="WP_187058124.1">
    <property type="nucleotide sequence ID" value="NZ_CP060412.1"/>
</dbReference>
<protein>
    <submittedName>
        <fullName evidence="2">Uncharacterized protein</fullName>
    </submittedName>
</protein>
<reference evidence="2 3" key="1">
    <citation type="submission" date="2020-08" db="EMBL/GenBank/DDBJ databases">
        <title>Dyella sp. G9 isolated from forest soil.</title>
        <authorList>
            <person name="Fu J."/>
            <person name="Qiu L."/>
        </authorList>
    </citation>
    <scope>NUCLEOTIDE SEQUENCE [LARGE SCALE GENOMIC DNA]</scope>
    <source>
        <strain evidence="2 3">G9</strain>
    </source>
</reference>
<proteinExistence type="predicted"/>
<dbReference type="EMBL" id="CP060412">
    <property type="protein sequence ID" value="QNK02693.1"/>
    <property type="molecule type" value="Genomic_DNA"/>
</dbReference>
<name>A0A7G8Q7D5_9GAMM</name>
<keyword evidence="3" id="KW-1185">Reference proteome</keyword>
<evidence type="ECO:0000313" key="3">
    <source>
        <dbReference type="Proteomes" id="UP000515873"/>
    </source>
</evidence>
<dbReference type="KEGG" id="dtl:H8F01_06050"/>
<dbReference type="Proteomes" id="UP000515873">
    <property type="component" value="Chromosome"/>
</dbReference>
<keyword evidence="1" id="KW-0732">Signal</keyword>
<evidence type="ECO:0000313" key="2">
    <source>
        <dbReference type="EMBL" id="QNK02693.1"/>
    </source>
</evidence>
<gene>
    <name evidence="2" type="ORF">H8F01_06050</name>
</gene>
<accession>A0A7G8Q7D5</accession>
<organism evidence="2 3">
    <name type="scientific">Dyella telluris</name>
    <dbReference type="NCBI Taxonomy" id="2763498"/>
    <lineage>
        <taxon>Bacteria</taxon>
        <taxon>Pseudomonadati</taxon>
        <taxon>Pseudomonadota</taxon>
        <taxon>Gammaproteobacteria</taxon>
        <taxon>Lysobacterales</taxon>
        <taxon>Rhodanobacteraceae</taxon>
        <taxon>Dyella</taxon>
    </lineage>
</organism>
<evidence type="ECO:0000256" key="1">
    <source>
        <dbReference type="SAM" id="SignalP"/>
    </source>
</evidence>
<dbReference type="AlphaFoldDB" id="A0A7G8Q7D5"/>